<sequence length="236" mass="26125">MNRNNEPLDNGSASGNEIQGDLPSERQDGERANAAQQTKTKKVVDAQGLGTSQTGVTPAASKNLRSGTIAVRSAWDQTERGADTLSARIAEYVNTTEFGQADALSRLIAKSTSPEEDRDIASMECEKEAENFFINALETVSLSSKEIISAGNEDETIKKVKEFVKDGWPNDKAIASETEEIKLFFRRKDDLSITKECVMYGERVVIPPKFRSKVLRMLHKGHPGIKRMKQLARNHV</sequence>
<name>A0ABD2K9P0_HETSC</name>
<gene>
    <name evidence="2" type="ORF">niasHS_003100</name>
</gene>
<comment type="caution">
    <text evidence="2">The sequence shown here is derived from an EMBL/GenBank/DDBJ whole genome shotgun (WGS) entry which is preliminary data.</text>
</comment>
<keyword evidence="3" id="KW-1185">Reference proteome</keyword>
<organism evidence="2 3">
    <name type="scientific">Heterodera schachtii</name>
    <name type="common">Sugarbeet cyst nematode worm</name>
    <name type="synonym">Tylenchus schachtii</name>
    <dbReference type="NCBI Taxonomy" id="97005"/>
    <lineage>
        <taxon>Eukaryota</taxon>
        <taxon>Metazoa</taxon>
        <taxon>Ecdysozoa</taxon>
        <taxon>Nematoda</taxon>
        <taxon>Chromadorea</taxon>
        <taxon>Rhabditida</taxon>
        <taxon>Tylenchina</taxon>
        <taxon>Tylenchomorpha</taxon>
        <taxon>Tylenchoidea</taxon>
        <taxon>Heteroderidae</taxon>
        <taxon>Heteroderinae</taxon>
        <taxon>Heterodera</taxon>
    </lineage>
</organism>
<evidence type="ECO:0000313" key="2">
    <source>
        <dbReference type="EMBL" id="KAL3099645.1"/>
    </source>
</evidence>
<dbReference type="PANTHER" id="PTHR37984">
    <property type="entry name" value="PROTEIN CBG26694"/>
    <property type="match status" value="1"/>
</dbReference>
<dbReference type="Proteomes" id="UP001620645">
    <property type="component" value="Unassembled WGS sequence"/>
</dbReference>
<evidence type="ECO:0000313" key="3">
    <source>
        <dbReference type="Proteomes" id="UP001620645"/>
    </source>
</evidence>
<dbReference type="EMBL" id="JBICCN010000039">
    <property type="protein sequence ID" value="KAL3099645.1"/>
    <property type="molecule type" value="Genomic_DNA"/>
</dbReference>
<reference evidence="2 3" key="1">
    <citation type="submission" date="2024-10" db="EMBL/GenBank/DDBJ databases">
        <authorList>
            <person name="Kim D."/>
        </authorList>
    </citation>
    <scope>NUCLEOTIDE SEQUENCE [LARGE SCALE GENOMIC DNA]</scope>
    <source>
        <strain evidence="2">Taebaek</strain>
    </source>
</reference>
<feature type="region of interest" description="Disordered" evidence="1">
    <location>
        <begin position="1"/>
        <end position="63"/>
    </location>
</feature>
<dbReference type="PANTHER" id="PTHR37984:SF5">
    <property type="entry name" value="PROTEIN NYNRIN-LIKE"/>
    <property type="match status" value="1"/>
</dbReference>
<dbReference type="AlphaFoldDB" id="A0ABD2K9P0"/>
<feature type="compositionally biased region" description="Polar residues" evidence="1">
    <location>
        <begin position="1"/>
        <end position="17"/>
    </location>
</feature>
<dbReference type="InterPro" id="IPR050951">
    <property type="entry name" value="Retrovirus_Pol_polyprotein"/>
</dbReference>
<protein>
    <submittedName>
        <fullName evidence="2">Uncharacterized protein</fullName>
    </submittedName>
</protein>
<dbReference type="Gene3D" id="1.10.340.70">
    <property type="match status" value="1"/>
</dbReference>
<accession>A0ABD2K9P0</accession>
<proteinExistence type="predicted"/>
<evidence type="ECO:0000256" key="1">
    <source>
        <dbReference type="SAM" id="MobiDB-lite"/>
    </source>
</evidence>